<dbReference type="VEuPathDB" id="VectorBase:CSON015473"/>
<dbReference type="AlphaFoldDB" id="A0A336MDC6"/>
<reference evidence="1" key="1">
    <citation type="submission" date="2018-07" db="EMBL/GenBank/DDBJ databases">
        <authorList>
            <person name="Quirk P.G."/>
            <person name="Krulwich T.A."/>
        </authorList>
    </citation>
    <scope>NUCLEOTIDE SEQUENCE</scope>
</reference>
<sequence>MKEMLDTCSANNCSVKCAEQDKCMILSKFTFINLKNQLKIVSANHYSNSSKTGLLIKSTNT</sequence>
<dbReference type="EMBL" id="UFQT01000987">
    <property type="protein sequence ID" value="SSX28295.1"/>
    <property type="molecule type" value="Genomic_DNA"/>
</dbReference>
<name>A0A336MDC6_CULSO</name>
<proteinExistence type="predicted"/>
<evidence type="ECO:0000313" key="1">
    <source>
        <dbReference type="EMBL" id="SSX28295.1"/>
    </source>
</evidence>
<accession>A0A336MDC6</accession>
<gene>
    <name evidence="1" type="primary">CSON015473</name>
</gene>
<protein>
    <submittedName>
        <fullName evidence="1">CSON015473 protein</fullName>
    </submittedName>
</protein>
<organism evidence="1">
    <name type="scientific">Culicoides sonorensis</name>
    <name type="common">Biting midge</name>
    <dbReference type="NCBI Taxonomy" id="179676"/>
    <lineage>
        <taxon>Eukaryota</taxon>
        <taxon>Metazoa</taxon>
        <taxon>Ecdysozoa</taxon>
        <taxon>Arthropoda</taxon>
        <taxon>Hexapoda</taxon>
        <taxon>Insecta</taxon>
        <taxon>Pterygota</taxon>
        <taxon>Neoptera</taxon>
        <taxon>Endopterygota</taxon>
        <taxon>Diptera</taxon>
        <taxon>Nematocera</taxon>
        <taxon>Chironomoidea</taxon>
        <taxon>Ceratopogonidae</taxon>
        <taxon>Ceratopogoninae</taxon>
        <taxon>Culicoides</taxon>
        <taxon>Monoculicoides</taxon>
    </lineage>
</organism>